<keyword evidence="5 6" id="KW-0472">Membrane</keyword>
<keyword evidence="4 7" id="KW-1133">Transmembrane helix</keyword>
<dbReference type="InterPro" id="IPR004932">
    <property type="entry name" value="Rer1"/>
</dbReference>
<protein>
    <recommendedName>
        <fullName evidence="6">Protein RER1</fullName>
    </recommendedName>
</protein>
<gene>
    <name evidence="8" type="primary">RER1</name>
    <name evidence="10 11" type="synonym">LOC105223846</name>
</gene>
<evidence type="ECO:0000256" key="6">
    <source>
        <dbReference type="PIRNR" id="PIRNR016013"/>
    </source>
</evidence>
<dbReference type="EMBL" id="GAKP01017152">
    <property type="protein sequence ID" value="JAC41800.1"/>
    <property type="molecule type" value="Transcribed_RNA"/>
</dbReference>
<evidence type="ECO:0000256" key="4">
    <source>
        <dbReference type="ARBA" id="ARBA00022989"/>
    </source>
</evidence>
<dbReference type="AlphaFoldDB" id="A0A034VJ28"/>
<dbReference type="OMA" id="GWYVVCY"/>
<dbReference type="PANTHER" id="PTHR10743">
    <property type="entry name" value="PROTEIN RER1"/>
    <property type="match status" value="1"/>
</dbReference>
<sequence>MMDEDTSTSSGGGVKLFFVRLSQMYQSTLDRWTPHTRMRWAGAIVILLLFLLRIFIYQGWYIVCYALGIYHLNLFIAFLTPKIDPEFDPYENDEDGPNLPTRSNEEFRPFIRRLPEFKFWLSITKSTIIGLICTFFDFFNVPVFWPILVMYFITLFCITMKRQIKHMIKYKYLPFTRNKPRYQRVGESQPTTK</sequence>
<evidence type="ECO:0000256" key="7">
    <source>
        <dbReference type="SAM" id="Phobius"/>
    </source>
</evidence>
<dbReference type="RefSeq" id="XP_011200021.1">
    <property type="nucleotide sequence ID" value="XM_011201719.3"/>
</dbReference>
<dbReference type="GO" id="GO:0006621">
    <property type="term" value="P:protein retention in ER lumen"/>
    <property type="evidence" value="ECO:0007669"/>
    <property type="project" value="TreeGrafter"/>
</dbReference>
<comment type="function">
    <text evidence="6">Involved in the retrieval of endoplasmic reticulum membrane proteins from the early Golgi compartment.</text>
</comment>
<name>A0A034VJ28_BACDO</name>
<dbReference type="EMBL" id="GAKP01017161">
    <property type="protein sequence ID" value="JAC41791.1"/>
    <property type="molecule type" value="Transcribed_RNA"/>
</dbReference>
<comment type="subcellular location">
    <subcellularLocation>
        <location evidence="1">Membrane</location>
        <topology evidence="1">Multi-pass membrane protein</topology>
    </subcellularLocation>
</comment>
<keyword evidence="9" id="KW-1185">Reference proteome</keyword>
<dbReference type="GeneID" id="105223846"/>
<feature type="transmembrane region" description="Helical" evidence="7">
    <location>
        <begin position="143"/>
        <end position="160"/>
    </location>
</feature>
<dbReference type="OrthoDB" id="448250at2759"/>
<dbReference type="GO" id="GO:0000139">
    <property type="term" value="C:Golgi membrane"/>
    <property type="evidence" value="ECO:0007669"/>
    <property type="project" value="TreeGrafter"/>
</dbReference>
<evidence type="ECO:0000256" key="2">
    <source>
        <dbReference type="ARBA" id="ARBA00006070"/>
    </source>
</evidence>
<evidence type="ECO:0000313" key="8">
    <source>
        <dbReference type="EMBL" id="JAC41800.1"/>
    </source>
</evidence>
<dbReference type="Pfam" id="PF03248">
    <property type="entry name" value="Rer1"/>
    <property type="match status" value="1"/>
</dbReference>
<accession>A0A034VJ28</accession>
<feature type="transmembrane region" description="Helical" evidence="7">
    <location>
        <begin position="38"/>
        <end position="56"/>
    </location>
</feature>
<reference evidence="10 11" key="2">
    <citation type="submission" date="2025-04" db="UniProtKB">
        <authorList>
            <consortium name="RefSeq"/>
        </authorList>
    </citation>
    <scope>IDENTIFICATION</scope>
    <source>
        <strain evidence="10 11">Punador</strain>
    </source>
</reference>
<keyword evidence="3 7" id="KW-0812">Transmembrane</keyword>
<dbReference type="GO" id="GO:0006890">
    <property type="term" value="P:retrograde vesicle-mediated transport, Golgi to endoplasmic reticulum"/>
    <property type="evidence" value="ECO:0007669"/>
    <property type="project" value="TreeGrafter"/>
</dbReference>
<feature type="transmembrane region" description="Helical" evidence="7">
    <location>
        <begin position="62"/>
        <end position="80"/>
    </location>
</feature>
<evidence type="ECO:0000256" key="5">
    <source>
        <dbReference type="ARBA" id="ARBA00023136"/>
    </source>
</evidence>
<dbReference type="Proteomes" id="UP001652620">
    <property type="component" value="Chromosome 3"/>
</dbReference>
<comment type="similarity">
    <text evidence="2 6">Belongs to the RER1 family.</text>
</comment>
<dbReference type="PANTHER" id="PTHR10743:SF0">
    <property type="entry name" value="PROTEIN RER1"/>
    <property type="match status" value="1"/>
</dbReference>
<reference evidence="8" key="1">
    <citation type="journal article" date="2014" name="BMC Genomics">
        <title>Characterizing the developmental transcriptome of the oriental fruit fly, Bactrocera dorsalis (Diptera: Tephritidae) through comparative genomic analysis with Drosophila melanogaster utilizing modENCODE datasets.</title>
        <authorList>
            <person name="Geib S.M."/>
            <person name="Calla B."/>
            <person name="Hall B."/>
            <person name="Hou S."/>
            <person name="Manoukis N.C."/>
        </authorList>
    </citation>
    <scope>NUCLEOTIDE SEQUENCE</scope>
    <source>
        <strain evidence="8">Punador</strain>
    </source>
</reference>
<dbReference type="GO" id="GO:0005783">
    <property type="term" value="C:endoplasmic reticulum"/>
    <property type="evidence" value="ECO:0007669"/>
    <property type="project" value="GOC"/>
</dbReference>
<proteinExistence type="inferred from homology"/>
<evidence type="ECO:0000256" key="3">
    <source>
        <dbReference type="ARBA" id="ARBA00022692"/>
    </source>
</evidence>
<dbReference type="PIRSF" id="PIRSF016013">
    <property type="entry name" value="AtER_Rer1p"/>
    <property type="match status" value="1"/>
</dbReference>
<dbReference type="RefSeq" id="XP_011200020.1">
    <property type="nucleotide sequence ID" value="XM_011201718.3"/>
</dbReference>
<evidence type="ECO:0000313" key="10">
    <source>
        <dbReference type="RefSeq" id="XP_011200020.1"/>
    </source>
</evidence>
<dbReference type="KEGG" id="bdr:105223846"/>
<organism evidence="8">
    <name type="scientific">Bactrocera dorsalis</name>
    <name type="common">Oriental fruit fly</name>
    <name type="synonym">Dacus dorsalis</name>
    <dbReference type="NCBI Taxonomy" id="27457"/>
    <lineage>
        <taxon>Eukaryota</taxon>
        <taxon>Metazoa</taxon>
        <taxon>Ecdysozoa</taxon>
        <taxon>Arthropoda</taxon>
        <taxon>Hexapoda</taxon>
        <taxon>Insecta</taxon>
        <taxon>Pterygota</taxon>
        <taxon>Neoptera</taxon>
        <taxon>Endopterygota</taxon>
        <taxon>Diptera</taxon>
        <taxon>Brachycera</taxon>
        <taxon>Muscomorpha</taxon>
        <taxon>Tephritoidea</taxon>
        <taxon>Tephritidae</taxon>
        <taxon>Bactrocera</taxon>
        <taxon>Bactrocera</taxon>
    </lineage>
</organism>
<evidence type="ECO:0000313" key="11">
    <source>
        <dbReference type="RefSeq" id="XP_011200021.1"/>
    </source>
</evidence>
<evidence type="ECO:0000256" key="1">
    <source>
        <dbReference type="ARBA" id="ARBA00004141"/>
    </source>
</evidence>
<evidence type="ECO:0000313" key="9">
    <source>
        <dbReference type="Proteomes" id="UP001652620"/>
    </source>
</evidence>